<organism evidence="2 3">
    <name type="scientific">Sorangium cellulosum</name>
    <name type="common">Polyangium cellulosum</name>
    <dbReference type="NCBI Taxonomy" id="56"/>
    <lineage>
        <taxon>Bacteria</taxon>
        <taxon>Pseudomonadati</taxon>
        <taxon>Myxococcota</taxon>
        <taxon>Polyangia</taxon>
        <taxon>Polyangiales</taxon>
        <taxon>Polyangiaceae</taxon>
        <taxon>Sorangium</taxon>
    </lineage>
</organism>
<accession>A0A4P2QAV8</accession>
<gene>
    <name evidence="2" type="ORF">SOCEGT47_069900</name>
</gene>
<evidence type="ECO:0000313" key="3">
    <source>
        <dbReference type="Proteomes" id="UP000295781"/>
    </source>
</evidence>
<feature type="compositionally biased region" description="Low complexity" evidence="1">
    <location>
        <begin position="170"/>
        <end position="182"/>
    </location>
</feature>
<evidence type="ECO:0000313" key="2">
    <source>
        <dbReference type="EMBL" id="AUX26428.1"/>
    </source>
</evidence>
<reference evidence="2 3" key="1">
    <citation type="submission" date="2015-09" db="EMBL/GenBank/DDBJ databases">
        <title>Sorangium comparison.</title>
        <authorList>
            <person name="Zaburannyi N."/>
            <person name="Bunk B."/>
            <person name="Overmann J."/>
            <person name="Mueller R."/>
        </authorList>
    </citation>
    <scope>NUCLEOTIDE SEQUENCE [LARGE SCALE GENOMIC DNA]</scope>
    <source>
        <strain evidence="2 3">So ceGT47</strain>
    </source>
</reference>
<feature type="region of interest" description="Disordered" evidence="1">
    <location>
        <begin position="170"/>
        <end position="193"/>
    </location>
</feature>
<evidence type="ECO:0000256" key="1">
    <source>
        <dbReference type="SAM" id="MobiDB-lite"/>
    </source>
</evidence>
<dbReference type="EMBL" id="CP012670">
    <property type="protein sequence ID" value="AUX26428.1"/>
    <property type="molecule type" value="Genomic_DNA"/>
</dbReference>
<sequence length="193" mass="22397">MRSEQPRVTTAALKALLDEALFSGVVRHFVRTTGEEPAHVERQVIECLRYLYLVSRHPERLAGLFLPVEQAIDEIWHYLILQTREYRELCEERLPGRFFIHHRSLPYEDYQETQPGREQALEEGLRWLPLYRDEFGPFDEDALPHWTMVRFLHQRMGLSLEAIAALEAEDQAASPGVAAPPDVAEPPDAERVR</sequence>
<dbReference type="AlphaFoldDB" id="A0A4P2QAV8"/>
<protein>
    <submittedName>
        <fullName evidence="2">Uncharacterized protein</fullName>
    </submittedName>
</protein>
<dbReference type="RefSeq" id="WP_129354023.1">
    <property type="nucleotide sequence ID" value="NZ_CP012670.1"/>
</dbReference>
<dbReference type="Proteomes" id="UP000295781">
    <property type="component" value="Chromosome"/>
</dbReference>
<dbReference type="OrthoDB" id="278697at2"/>
<name>A0A4P2QAV8_SORCE</name>
<proteinExistence type="predicted"/>